<organism evidence="3 4">
    <name type="scientific">Brassica oleracea var. oleracea</name>
    <dbReference type="NCBI Taxonomy" id="109376"/>
    <lineage>
        <taxon>Eukaryota</taxon>
        <taxon>Viridiplantae</taxon>
        <taxon>Streptophyta</taxon>
        <taxon>Embryophyta</taxon>
        <taxon>Tracheophyta</taxon>
        <taxon>Spermatophyta</taxon>
        <taxon>Magnoliopsida</taxon>
        <taxon>eudicotyledons</taxon>
        <taxon>Gunneridae</taxon>
        <taxon>Pentapetalae</taxon>
        <taxon>rosids</taxon>
        <taxon>malvids</taxon>
        <taxon>Brassicales</taxon>
        <taxon>Brassicaceae</taxon>
        <taxon>Brassiceae</taxon>
        <taxon>Brassica</taxon>
    </lineage>
</organism>
<dbReference type="Proteomes" id="UP000032141">
    <property type="component" value="Chromosome C5"/>
</dbReference>
<name>A0A0D3CE24_BRAOL</name>
<dbReference type="EnsemblPlants" id="Bo5g052190.1">
    <property type="protein sequence ID" value="Bo5g052190.1"/>
    <property type="gene ID" value="Bo5g052190"/>
</dbReference>
<evidence type="ECO:0000313" key="4">
    <source>
        <dbReference type="Proteomes" id="UP000032141"/>
    </source>
</evidence>
<dbReference type="eggNOG" id="ENOG502R1J8">
    <property type="taxonomic scope" value="Eukaryota"/>
</dbReference>
<feature type="compositionally biased region" description="Basic and acidic residues" evidence="1">
    <location>
        <begin position="141"/>
        <end position="150"/>
    </location>
</feature>
<accession>A0A0D3CE24</accession>
<dbReference type="PANTHER" id="PTHR33640:SF34">
    <property type="entry name" value="PROTEIN, PUTATIVE-RELATED"/>
    <property type="match status" value="1"/>
</dbReference>
<dbReference type="OMA" id="PDLYFQS"/>
<reference evidence="3 4" key="1">
    <citation type="journal article" date="2014" name="Genome Biol.">
        <title>Transcriptome and methylome profiling reveals relics of genome dominance in the mesopolyploid Brassica oleracea.</title>
        <authorList>
            <person name="Parkin I.A."/>
            <person name="Koh C."/>
            <person name="Tang H."/>
            <person name="Robinson S.J."/>
            <person name="Kagale S."/>
            <person name="Clarke W.E."/>
            <person name="Town C.D."/>
            <person name="Nixon J."/>
            <person name="Krishnakumar V."/>
            <person name="Bidwell S.L."/>
            <person name="Denoeud F."/>
            <person name="Belcram H."/>
            <person name="Links M.G."/>
            <person name="Just J."/>
            <person name="Clarke C."/>
            <person name="Bender T."/>
            <person name="Huebert T."/>
            <person name="Mason A.S."/>
            <person name="Pires J.C."/>
            <person name="Barker G."/>
            <person name="Moore J."/>
            <person name="Walley P.G."/>
            <person name="Manoli S."/>
            <person name="Batley J."/>
            <person name="Edwards D."/>
            <person name="Nelson M.N."/>
            <person name="Wang X."/>
            <person name="Paterson A.H."/>
            <person name="King G."/>
            <person name="Bancroft I."/>
            <person name="Chalhoub B."/>
            <person name="Sharpe A.G."/>
        </authorList>
    </citation>
    <scope>NUCLEOTIDE SEQUENCE</scope>
    <source>
        <strain evidence="3 4">cv. TO1000</strain>
    </source>
</reference>
<feature type="region of interest" description="Disordered" evidence="1">
    <location>
        <begin position="106"/>
        <end position="161"/>
    </location>
</feature>
<evidence type="ECO:0000256" key="2">
    <source>
        <dbReference type="SAM" id="Phobius"/>
    </source>
</evidence>
<dbReference type="HOGENOM" id="CLU_061662_0_0_1"/>
<dbReference type="Gramene" id="Bo5g052190.1">
    <property type="protein sequence ID" value="Bo5g052190.1"/>
    <property type="gene ID" value="Bo5g052190"/>
</dbReference>
<keyword evidence="4" id="KW-1185">Reference proteome</keyword>
<sequence length="380" mass="42509">MAWFVSQDVAAEKVDAMRRFERTRYLWKFLPVVEAFVVVLLLLSWLTPSLSVGEYLQRILSGGWTGCAFIFVIVNVLIALIFSLSNHHQKVTEPDLYFQSVSSSKTTNTLGGLSSATTTTPLGGYSSSSAVVSKPPESENEEKTSGEKSGTDLSSVTLTAEEARPVRREMVRAVSSVAETAHVIRRKNEMTFLPPIATESSSDHQVYRRSRSERLDVRGEFRRSMRRLCDMDDLSSDEFRSTVETFIAGKKKMLLKEWMKPGDACPHLCPKPGLILFNTFSIVWASVSIRGKDPFSGERLTLNHVFSRSSPPHWLDVSGTFRRETIQPLLPLIGTSTMCLQCYPCVSEAVGFLRINRCQISHPQLIQSLLLITYIDSASV</sequence>
<keyword evidence="2" id="KW-0812">Transmembrane</keyword>
<keyword evidence="2" id="KW-1133">Transmembrane helix</keyword>
<proteinExistence type="predicted"/>
<feature type="transmembrane region" description="Helical" evidence="2">
    <location>
        <begin position="25"/>
        <end position="47"/>
    </location>
</feature>
<evidence type="ECO:0000313" key="3">
    <source>
        <dbReference type="EnsemblPlants" id="Bo5g052190.1"/>
    </source>
</evidence>
<keyword evidence="2" id="KW-0472">Membrane</keyword>
<protein>
    <submittedName>
        <fullName evidence="3">Uncharacterized protein</fullName>
    </submittedName>
</protein>
<dbReference type="PANTHER" id="PTHR33640">
    <property type="entry name" value="TRANSMEMBRANE PROTEIN"/>
    <property type="match status" value="1"/>
</dbReference>
<feature type="compositionally biased region" description="Low complexity" evidence="1">
    <location>
        <begin position="106"/>
        <end position="124"/>
    </location>
</feature>
<reference evidence="3" key="2">
    <citation type="submission" date="2015-03" db="UniProtKB">
        <authorList>
            <consortium name="EnsemblPlants"/>
        </authorList>
    </citation>
    <scope>IDENTIFICATION</scope>
</reference>
<feature type="transmembrane region" description="Helical" evidence="2">
    <location>
        <begin position="59"/>
        <end position="82"/>
    </location>
</feature>
<evidence type="ECO:0000256" key="1">
    <source>
        <dbReference type="SAM" id="MobiDB-lite"/>
    </source>
</evidence>
<dbReference type="AlphaFoldDB" id="A0A0D3CE24"/>